<dbReference type="Proteomes" id="UP000053647">
    <property type="component" value="Unassembled WGS sequence"/>
</dbReference>
<protein>
    <submittedName>
        <fullName evidence="1">Uncharacterized protein</fullName>
    </submittedName>
</protein>
<evidence type="ECO:0000313" key="2">
    <source>
        <dbReference type="Proteomes" id="UP000053647"/>
    </source>
</evidence>
<proteinExistence type="predicted"/>
<gene>
    <name evidence="1" type="ORF">PAXINDRAFT_19080</name>
</gene>
<organism evidence="1 2">
    <name type="scientific">Paxillus involutus ATCC 200175</name>
    <dbReference type="NCBI Taxonomy" id="664439"/>
    <lineage>
        <taxon>Eukaryota</taxon>
        <taxon>Fungi</taxon>
        <taxon>Dikarya</taxon>
        <taxon>Basidiomycota</taxon>
        <taxon>Agaricomycotina</taxon>
        <taxon>Agaricomycetes</taxon>
        <taxon>Agaricomycetidae</taxon>
        <taxon>Boletales</taxon>
        <taxon>Paxilineae</taxon>
        <taxon>Paxillaceae</taxon>
        <taxon>Paxillus</taxon>
    </lineage>
</organism>
<reference evidence="1 2" key="1">
    <citation type="submission" date="2014-06" db="EMBL/GenBank/DDBJ databases">
        <authorList>
            <consortium name="DOE Joint Genome Institute"/>
            <person name="Kuo A."/>
            <person name="Kohler A."/>
            <person name="Nagy L.G."/>
            <person name="Floudas D."/>
            <person name="Copeland A."/>
            <person name="Barry K.W."/>
            <person name="Cichocki N."/>
            <person name="Veneault-Fourrey C."/>
            <person name="LaButti K."/>
            <person name="Lindquist E.A."/>
            <person name="Lipzen A."/>
            <person name="Lundell T."/>
            <person name="Morin E."/>
            <person name="Murat C."/>
            <person name="Sun H."/>
            <person name="Tunlid A."/>
            <person name="Henrissat B."/>
            <person name="Grigoriev I.V."/>
            <person name="Hibbett D.S."/>
            <person name="Martin F."/>
            <person name="Nordberg H.P."/>
            <person name="Cantor M.N."/>
            <person name="Hua S.X."/>
        </authorList>
    </citation>
    <scope>NUCLEOTIDE SEQUENCE [LARGE SCALE GENOMIC DNA]</scope>
    <source>
        <strain evidence="1 2">ATCC 200175</strain>
    </source>
</reference>
<sequence length="97" mass="10428">MHNGAAATYLLVYGTIGVSHLPDHLGRNAQRSSVDGQAWKVPLGSSPQVTIYWALAFTIVSTVPQFSDISALVSAVCVFQFTYTFGYIVQIDAMSGD</sequence>
<dbReference type="EMBL" id="KN819795">
    <property type="protein sequence ID" value="KIJ07754.1"/>
    <property type="molecule type" value="Genomic_DNA"/>
</dbReference>
<name>A0A0C9SND9_PAXIN</name>
<keyword evidence="2" id="KW-1185">Reference proteome</keyword>
<reference evidence="2" key="2">
    <citation type="submission" date="2015-01" db="EMBL/GenBank/DDBJ databases">
        <title>Evolutionary Origins and Diversification of the Mycorrhizal Mutualists.</title>
        <authorList>
            <consortium name="DOE Joint Genome Institute"/>
            <consortium name="Mycorrhizal Genomics Consortium"/>
            <person name="Kohler A."/>
            <person name="Kuo A."/>
            <person name="Nagy L.G."/>
            <person name="Floudas D."/>
            <person name="Copeland A."/>
            <person name="Barry K.W."/>
            <person name="Cichocki N."/>
            <person name="Veneault-Fourrey C."/>
            <person name="LaButti K."/>
            <person name="Lindquist E.A."/>
            <person name="Lipzen A."/>
            <person name="Lundell T."/>
            <person name="Morin E."/>
            <person name="Murat C."/>
            <person name="Riley R."/>
            <person name="Ohm R."/>
            <person name="Sun H."/>
            <person name="Tunlid A."/>
            <person name="Henrissat B."/>
            <person name="Grigoriev I.V."/>
            <person name="Hibbett D.S."/>
            <person name="Martin F."/>
        </authorList>
    </citation>
    <scope>NUCLEOTIDE SEQUENCE [LARGE SCALE GENOMIC DNA]</scope>
    <source>
        <strain evidence="2">ATCC 200175</strain>
    </source>
</reference>
<accession>A0A0C9SND9</accession>
<dbReference type="AlphaFoldDB" id="A0A0C9SND9"/>
<dbReference type="OrthoDB" id="40134at2759"/>
<dbReference type="HOGENOM" id="CLU_2347331_0_0_1"/>
<evidence type="ECO:0000313" key="1">
    <source>
        <dbReference type="EMBL" id="KIJ07754.1"/>
    </source>
</evidence>